<dbReference type="InterPro" id="IPR011712">
    <property type="entry name" value="Sig_transdc_His_kin_sub3_dim/P"/>
</dbReference>
<evidence type="ECO:0000256" key="7">
    <source>
        <dbReference type="ARBA" id="ARBA00022840"/>
    </source>
</evidence>
<evidence type="ECO:0000259" key="11">
    <source>
        <dbReference type="Pfam" id="PF07730"/>
    </source>
</evidence>
<feature type="domain" description="Signal transduction histidine kinase subgroup 3 dimerisation and phosphoacceptor" evidence="11">
    <location>
        <begin position="225"/>
        <end position="290"/>
    </location>
</feature>
<accession>A0ABQ3ZIJ5</accession>
<evidence type="ECO:0000256" key="2">
    <source>
        <dbReference type="ARBA" id="ARBA00012438"/>
    </source>
</evidence>
<dbReference type="PANTHER" id="PTHR24421:SF10">
    <property type="entry name" value="NITRATE_NITRITE SENSOR PROTEIN NARQ"/>
    <property type="match status" value="1"/>
</dbReference>
<dbReference type="Pfam" id="PF02518">
    <property type="entry name" value="HATPase_c"/>
    <property type="match status" value="1"/>
</dbReference>
<dbReference type="CDD" id="cd16917">
    <property type="entry name" value="HATPase_UhpB-NarQ-NarX-like"/>
    <property type="match status" value="1"/>
</dbReference>
<keyword evidence="13" id="KW-1185">Reference proteome</keyword>
<name>A0ABQ3ZIJ5_9ACTN</name>
<dbReference type="InterPro" id="IPR036890">
    <property type="entry name" value="HATPase_C_sf"/>
</dbReference>
<feature type="transmembrane region" description="Helical" evidence="9">
    <location>
        <begin position="84"/>
        <end position="102"/>
    </location>
</feature>
<dbReference type="RefSeq" id="WP_239158641.1">
    <property type="nucleotide sequence ID" value="NZ_BAAATV010000004.1"/>
</dbReference>
<evidence type="ECO:0000256" key="8">
    <source>
        <dbReference type="ARBA" id="ARBA00023012"/>
    </source>
</evidence>
<dbReference type="PANTHER" id="PTHR24421">
    <property type="entry name" value="NITRATE/NITRITE SENSOR PROTEIN NARX-RELATED"/>
    <property type="match status" value="1"/>
</dbReference>
<organism evidence="12 13">
    <name type="scientific">Winogradskya humida</name>
    <dbReference type="NCBI Taxonomy" id="113566"/>
    <lineage>
        <taxon>Bacteria</taxon>
        <taxon>Bacillati</taxon>
        <taxon>Actinomycetota</taxon>
        <taxon>Actinomycetes</taxon>
        <taxon>Micromonosporales</taxon>
        <taxon>Micromonosporaceae</taxon>
        <taxon>Winogradskya</taxon>
    </lineage>
</organism>
<feature type="transmembrane region" description="Helical" evidence="9">
    <location>
        <begin position="130"/>
        <end position="148"/>
    </location>
</feature>
<evidence type="ECO:0000256" key="3">
    <source>
        <dbReference type="ARBA" id="ARBA00022553"/>
    </source>
</evidence>
<comment type="catalytic activity">
    <reaction evidence="1">
        <text>ATP + protein L-histidine = ADP + protein N-phospho-L-histidine.</text>
        <dbReference type="EC" id="2.7.13.3"/>
    </reaction>
</comment>
<evidence type="ECO:0000313" key="13">
    <source>
        <dbReference type="Proteomes" id="UP000603200"/>
    </source>
</evidence>
<keyword evidence="4" id="KW-0808">Transferase</keyword>
<feature type="transmembrane region" description="Helical" evidence="9">
    <location>
        <begin position="176"/>
        <end position="193"/>
    </location>
</feature>
<reference evidence="12 13" key="1">
    <citation type="submission" date="2021-01" db="EMBL/GenBank/DDBJ databases">
        <title>Whole genome shotgun sequence of Actinoplanes humidus NBRC 14915.</title>
        <authorList>
            <person name="Komaki H."/>
            <person name="Tamura T."/>
        </authorList>
    </citation>
    <scope>NUCLEOTIDE SEQUENCE [LARGE SCALE GENOMIC DNA]</scope>
    <source>
        <strain evidence="12 13">NBRC 14915</strain>
    </source>
</reference>
<keyword evidence="9" id="KW-0472">Membrane</keyword>
<feature type="domain" description="Histidine kinase/HSP90-like ATPase" evidence="10">
    <location>
        <begin position="335"/>
        <end position="422"/>
    </location>
</feature>
<keyword evidence="9" id="KW-1133">Transmembrane helix</keyword>
<dbReference type="EC" id="2.7.13.3" evidence="2"/>
<keyword evidence="7" id="KW-0067">ATP-binding</keyword>
<proteinExistence type="predicted"/>
<dbReference type="EMBL" id="BOMN01000013">
    <property type="protein sequence ID" value="GIE18052.1"/>
    <property type="molecule type" value="Genomic_DNA"/>
</dbReference>
<comment type="caution">
    <text evidence="12">The sequence shown here is derived from an EMBL/GenBank/DDBJ whole genome shotgun (WGS) entry which is preliminary data.</text>
</comment>
<evidence type="ECO:0000256" key="9">
    <source>
        <dbReference type="SAM" id="Phobius"/>
    </source>
</evidence>
<dbReference type="Gene3D" id="1.20.5.1930">
    <property type="match status" value="1"/>
</dbReference>
<keyword evidence="8" id="KW-0902">Two-component regulatory system</keyword>
<dbReference type="Proteomes" id="UP000603200">
    <property type="component" value="Unassembled WGS sequence"/>
</dbReference>
<evidence type="ECO:0000259" key="10">
    <source>
        <dbReference type="Pfam" id="PF02518"/>
    </source>
</evidence>
<evidence type="ECO:0000256" key="4">
    <source>
        <dbReference type="ARBA" id="ARBA00022679"/>
    </source>
</evidence>
<sequence>MKPRLVKDPGLPPPLSRRGWFFDAALALGMGLIAIQAGDSSYGDAPAPWPVTIPDGQGGMPVAPVAPPGPGQRVWPPLLPVEEHMTSGTVALLLLVVAPLAFRRRYPLGSLWAVLVLAVTVQDNPAALRLSFFACVVAGYGAAVFSPYRLPALASLPVAAILHTALQTDASSVSDGAIPFLIMLPIAVAAYGLRRWRTRADESREKMSTMEHERIEAVRRATEHERARIARELHDVVTHNVSVMVIQAGAARKVMDAAPDQAREALLAVEAGGRSAMTELRQVMGLLTMPGDDEDELTPQPGLDGLDEIVRRTRAAGVPIDLAVTGDRREVPAGVELTVYRLVQEALTNVVKHAAGARVLVRIGYGADGLDVEVADTGGRATTTTGTGRGLIGLRERLAVYDAALQAGPSPNGGWSVHARIPA</sequence>
<dbReference type="InterPro" id="IPR050482">
    <property type="entry name" value="Sensor_HK_TwoCompSys"/>
</dbReference>
<protein>
    <recommendedName>
        <fullName evidence="2">histidine kinase</fullName>
        <ecNumber evidence="2">2.7.13.3</ecNumber>
    </recommendedName>
</protein>
<evidence type="ECO:0000256" key="1">
    <source>
        <dbReference type="ARBA" id="ARBA00000085"/>
    </source>
</evidence>
<keyword evidence="3" id="KW-0597">Phosphoprotein</keyword>
<dbReference type="Gene3D" id="3.30.565.10">
    <property type="entry name" value="Histidine kinase-like ATPase, C-terminal domain"/>
    <property type="match status" value="1"/>
</dbReference>
<feature type="transmembrane region" description="Helical" evidence="9">
    <location>
        <begin position="20"/>
        <end position="38"/>
    </location>
</feature>
<keyword evidence="5" id="KW-0547">Nucleotide-binding</keyword>
<dbReference type="InterPro" id="IPR003594">
    <property type="entry name" value="HATPase_dom"/>
</dbReference>
<gene>
    <name evidence="12" type="ORF">Ahu01nite_011540</name>
</gene>
<keyword evidence="6 12" id="KW-0418">Kinase</keyword>
<dbReference type="Pfam" id="PF07730">
    <property type="entry name" value="HisKA_3"/>
    <property type="match status" value="1"/>
</dbReference>
<dbReference type="GO" id="GO:0016301">
    <property type="term" value="F:kinase activity"/>
    <property type="evidence" value="ECO:0007669"/>
    <property type="project" value="UniProtKB-KW"/>
</dbReference>
<evidence type="ECO:0000313" key="12">
    <source>
        <dbReference type="EMBL" id="GIE18052.1"/>
    </source>
</evidence>
<evidence type="ECO:0000256" key="6">
    <source>
        <dbReference type="ARBA" id="ARBA00022777"/>
    </source>
</evidence>
<dbReference type="SUPFAM" id="SSF55874">
    <property type="entry name" value="ATPase domain of HSP90 chaperone/DNA topoisomerase II/histidine kinase"/>
    <property type="match status" value="1"/>
</dbReference>
<evidence type="ECO:0000256" key="5">
    <source>
        <dbReference type="ARBA" id="ARBA00022741"/>
    </source>
</evidence>
<keyword evidence="9" id="KW-0812">Transmembrane</keyword>